<evidence type="ECO:0000313" key="1">
    <source>
        <dbReference type="EMBL" id="MFB9444153.1"/>
    </source>
</evidence>
<dbReference type="EMBL" id="JBHMCA010000024">
    <property type="protein sequence ID" value="MFB9444153.1"/>
    <property type="molecule type" value="Genomic_DNA"/>
</dbReference>
<accession>A0ABV5M631</accession>
<evidence type="ECO:0000313" key="2">
    <source>
        <dbReference type="Proteomes" id="UP001589608"/>
    </source>
</evidence>
<comment type="caution">
    <text evidence="1">The sequence shown here is derived from an EMBL/GenBank/DDBJ whole genome shotgun (WGS) entry which is preliminary data.</text>
</comment>
<dbReference type="Proteomes" id="UP001589608">
    <property type="component" value="Unassembled WGS sequence"/>
</dbReference>
<sequence>MMRLRQFRMLVAGALPDPAADELFGWADDLCVEVMPAGGDLPVVPSLPSGPTGWVAWVAFDRPAPTLIDAVVSGVRDLDAAGLGIAAVLADDSLVTVETIAERCDRSVAAVRGWDLPAPVGPHPRRPVYDWSEVVDRLPAGAGVAPGVDEEATLEAVALTLRVRALAPRLERMTPLRSLL</sequence>
<proteinExistence type="predicted"/>
<evidence type="ECO:0008006" key="3">
    <source>
        <dbReference type="Google" id="ProtNLM"/>
    </source>
</evidence>
<organism evidence="1 2">
    <name type="scientific">Dactylosporangium vinaceum</name>
    <dbReference type="NCBI Taxonomy" id="53362"/>
    <lineage>
        <taxon>Bacteria</taxon>
        <taxon>Bacillati</taxon>
        <taxon>Actinomycetota</taxon>
        <taxon>Actinomycetes</taxon>
        <taxon>Micromonosporales</taxon>
        <taxon>Micromonosporaceae</taxon>
        <taxon>Dactylosporangium</taxon>
    </lineage>
</organism>
<reference evidence="1 2" key="1">
    <citation type="submission" date="2024-09" db="EMBL/GenBank/DDBJ databases">
        <authorList>
            <person name="Sun Q."/>
            <person name="Mori K."/>
        </authorList>
    </citation>
    <scope>NUCLEOTIDE SEQUENCE [LARGE SCALE GENOMIC DNA]</scope>
    <source>
        <strain evidence="1 2">JCM 3307</strain>
    </source>
</reference>
<protein>
    <recommendedName>
        <fullName evidence="3">PucR family transcriptional regulator</fullName>
    </recommendedName>
</protein>
<keyword evidence="2" id="KW-1185">Reference proteome</keyword>
<dbReference type="RefSeq" id="WP_223098407.1">
    <property type="nucleotide sequence ID" value="NZ_CP061913.1"/>
</dbReference>
<gene>
    <name evidence="1" type="ORF">ACFFTR_13815</name>
</gene>
<name>A0ABV5M631_9ACTN</name>